<gene>
    <name evidence="1" type="ORF">O6H91_12G105100</name>
</gene>
<evidence type="ECO:0000313" key="2">
    <source>
        <dbReference type="Proteomes" id="UP001162992"/>
    </source>
</evidence>
<accession>A0ACC2C5D1</accession>
<protein>
    <submittedName>
        <fullName evidence="1">Uncharacterized protein</fullName>
    </submittedName>
</protein>
<keyword evidence="2" id="KW-1185">Reference proteome</keyword>
<name>A0ACC2C5D1_DIPCM</name>
<organism evidence="1 2">
    <name type="scientific">Diphasiastrum complanatum</name>
    <name type="common">Issler's clubmoss</name>
    <name type="synonym">Lycopodium complanatum</name>
    <dbReference type="NCBI Taxonomy" id="34168"/>
    <lineage>
        <taxon>Eukaryota</taxon>
        <taxon>Viridiplantae</taxon>
        <taxon>Streptophyta</taxon>
        <taxon>Embryophyta</taxon>
        <taxon>Tracheophyta</taxon>
        <taxon>Lycopodiopsida</taxon>
        <taxon>Lycopodiales</taxon>
        <taxon>Lycopodiaceae</taxon>
        <taxon>Lycopodioideae</taxon>
        <taxon>Diphasiastrum</taxon>
    </lineage>
</organism>
<dbReference type="Proteomes" id="UP001162992">
    <property type="component" value="Chromosome 12"/>
</dbReference>
<proteinExistence type="predicted"/>
<sequence length="229" mass="24460">MSAASALSCLFTSSELWIKANSSIHPFGCQFQQARKQKIREGAHRLVKALSSEAAESNDGAEESKAQQIGKASALAEGPTRSLNRKGTASGFGTVPVRPKDSASKRSKAKNKPALNVQGELQSEKTDKVSVLKNSGVIRRASPKKPLIEAQIDETAQQIETVAVISLFALFAVIIVEGLALAAAGFLPEDWDAFLLKAIYPSYTPTVAVFFAGAITYGLFKYLGGETKK</sequence>
<evidence type="ECO:0000313" key="1">
    <source>
        <dbReference type="EMBL" id="KAJ7537253.1"/>
    </source>
</evidence>
<comment type="caution">
    <text evidence="1">The sequence shown here is derived from an EMBL/GenBank/DDBJ whole genome shotgun (WGS) entry which is preliminary data.</text>
</comment>
<reference evidence="2" key="1">
    <citation type="journal article" date="2024" name="Proc. Natl. Acad. Sci. U.S.A.">
        <title>Extraordinary preservation of gene collinearity over three hundred million years revealed in homosporous lycophytes.</title>
        <authorList>
            <person name="Li C."/>
            <person name="Wickell D."/>
            <person name="Kuo L.Y."/>
            <person name="Chen X."/>
            <person name="Nie B."/>
            <person name="Liao X."/>
            <person name="Peng D."/>
            <person name="Ji J."/>
            <person name="Jenkins J."/>
            <person name="Williams M."/>
            <person name="Shu S."/>
            <person name="Plott C."/>
            <person name="Barry K."/>
            <person name="Rajasekar S."/>
            <person name="Grimwood J."/>
            <person name="Han X."/>
            <person name="Sun S."/>
            <person name="Hou Z."/>
            <person name="He W."/>
            <person name="Dai G."/>
            <person name="Sun C."/>
            <person name="Schmutz J."/>
            <person name="Leebens-Mack J.H."/>
            <person name="Li F.W."/>
            <person name="Wang L."/>
        </authorList>
    </citation>
    <scope>NUCLEOTIDE SEQUENCE [LARGE SCALE GENOMIC DNA]</scope>
    <source>
        <strain evidence="2">cv. PW_Plant_1</strain>
    </source>
</reference>
<dbReference type="EMBL" id="CM055103">
    <property type="protein sequence ID" value="KAJ7537253.1"/>
    <property type="molecule type" value="Genomic_DNA"/>
</dbReference>